<dbReference type="GO" id="GO:0006364">
    <property type="term" value="P:rRNA processing"/>
    <property type="evidence" value="ECO:0007669"/>
    <property type="project" value="UniProtKB-UniRule"/>
</dbReference>
<evidence type="ECO:0000256" key="4">
    <source>
        <dbReference type="ARBA" id="ARBA00023242"/>
    </source>
</evidence>
<dbReference type="InterPro" id="IPR011989">
    <property type="entry name" value="ARM-like"/>
</dbReference>
<proteinExistence type="inferred from homology"/>
<evidence type="ECO:0000313" key="9">
    <source>
        <dbReference type="EMBL" id="WFD28991.1"/>
    </source>
</evidence>
<organism evidence="9 10">
    <name type="scientific">Malassezia nana</name>
    <dbReference type="NCBI Taxonomy" id="180528"/>
    <lineage>
        <taxon>Eukaryota</taxon>
        <taxon>Fungi</taxon>
        <taxon>Dikarya</taxon>
        <taxon>Basidiomycota</taxon>
        <taxon>Ustilaginomycotina</taxon>
        <taxon>Malasseziomycetes</taxon>
        <taxon>Malasseziales</taxon>
        <taxon>Malasseziaceae</taxon>
        <taxon>Malassezia</taxon>
    </lineage>
</organism>
<dbReference type="SUPFAM" id="SSF48371">
    <property type="entry name" value="ARM repeat"/>
    <property type="match status" value="1"/>
</dbReference>
<evidence type="ECO:0000256" key="3">
    <source>
        <dbReference type="ARBA" id="ARBA00006427"/>
    </source>
</evidence>
<evidence type="ECO:0000256" key="6">
    <source>
        <dbReference type="RuleBase" id="RU368021"/>
    </source>
</evidence>
<evidence type="ECO:0000256" key="2">
    <source>
        <dbReference type="ARBA" id="ARBA00004123"/>
    </source>
</evidence>
<dbReference type="Pfam" id="PF12333">
    <property type="entry name" value="Ipi1_N"/>
    <property type="match status" value="1"/>
</dbReference>
<feature type="domain" description="Pre-rRNA-processing protein Ipi1 N-terminal" evidence="8">
    <location>
        <begin position="138"/>
        <end position="248"/>
    </location>
</feature>
<feature type="region of interest" description="Disordered" evidence="7">
    <location>
        <begin position="1"/>
        <end position="24"/>
    </location>
</feature>
<dbReference type="Gene3D" id="1.25.10.10">
    <property type="entry name" value="Leucine-rich Repeat Variant"/>
    <property type="match status" value="1"/>
</dbReference>
<dbReference type="EMBL" id="CP119899">
    <property type="protein sequence ID" value="WFD28991.1"/>
    <property type="molecule type" value="Genomic_DNA"/>
</dbReference>
<evidence type="ECO:0000313" key="10">
    <source>
        <dbReference type="Proteomes" id="UP001213623"/>
    </source>
</evidence>
<keyword evidence="6" id="KW-0698">rRNA processing</keyword>
<dbReference type="GO" id="GO:0005634">
    <property type="term" value="C:nucleus"/>
    <property type="evidence" value="ECO:0007669"/>
    <property type="project" value="UniProtKB-SubCell"/>
</dbReference>
<comment type="similarity">
    <text evidence="3 6">Belongs to the IPI1/TEX10 family.</text>
</comment>
<evidence type="ECO:0000256" key="5">
    <source>
        <dbReference type="PROSITE-ProRule" id="PRU00103"/>
    </source>
</evidence>
<keyword evidence="6" id="KW-0690">Ribosome biogenesis</keyword>
<keyword evidence="4 6" id="KW-0539">Nucleus</keyword>
<reference evidence="9" key="1">
    <citation type="submission" date="2023-03" db="EMBL/GenBank/DDBJ databases">
        <title>Mating type loci evolution in Malassezia.</title>
        <authorList>
            <person name="Coelho M.A."/>
        </authorList>
    </citation>
    <scope>NUCLEOTIDE SEQUENCE</scope>
    <source>
        <strain evidence="9">CBS 9557</strain>
    </source>
</reference>
<dbReference type="Proteomes" id="UP001213623">
    <property type="component" value="Chromosome 8"/>
</dbReference>
<dbReference type="PANTHER" id="PTHR16056">
    <property type="entry name" value="REGULATOR OF MICROTUBULE DYNAMICS PROTEIN"/>
    <property type="match status" value="1"/>
</dbReference>
<dbReference type="GO" id="GO:0120330">
    <property type="term" value="C:rixosome complex"/>
    <property type="evidence" value="ECO:0007669"/>
    <property type="project" value="UniProtKB-UniRule"/>
</dbReference>
<dbReference type="InterPro" id="IPR021133">
    <property type="entry name" value="HEAT_type_2"/>
</dbReference>
<dbReference type="InterPro" id="IPR024679">
    <property type="entry name" value="Ipi1_N"/>
</dbReference>
<protein>
    <recommendedName>
        <fullName evidence="6">Pre-rRNA-processing protein</fullName>
    </recommendedName>
</protein>
<dbReference type="PROSITE" id="PS50077">
    <property type="entry name" value="HEAT_REPEAT"/>
    <property type="match status" value="1"/>
</dbReference>
<keyword evidence="10" id="KW-1185">Reference proteome</keyword>
<comment type="subcellular location">
    <subcellularLocation>
        <location evidence="2 6">Nucleus</location>
    </subcellularLocation>
</comment>
<sequence length="623" mass="67884">MGTKRKATPATDFTKTKKKLGKGKQVAGNATNTSFKAKSIAMPQQSILLDRSQTVTTRRRQTLADLVQNTRHHAPGVRKDAVLGMLELVTTYEGLLQAEATTLLHSVLPLLSDGDMHVRAAVARYLRQLLDGMSSDMFAPYAGPMLLLTTSAMSHIAMAVRLDALSIVTLLLDKVGPMATDGWESGLDTSATVDRHGQRILMAFFAMLGVAADAERAKAGRASARSTTSVELLPSDRLRVLRALHHFLKVSTADGATSSMPMWCFHATFLSAPHLEHFLQLFAEARPMGPVSWVEQSMQSVTTEQLCEALFDGARTERAFESSNGASCAYQRLVQILHASLLATLLDSLPNVLSPDGSVSPVHTELVATILDIYLVLWRRIVAAYLSASATHGQPIPDTACKQLEQLLGYLAPHFPTSAMGSAASAEAQLNGIYCEMVVLTTVLSQKRSRPAHKYREPALAYLVSLLSDGEGPSDALYETLLPTLWLFVTTPIQGSADLLVALLAHFQQLRMSPLKAQAFRFLARLSLLHTYGPDPASLTAIGDAQVHGAWQAWLLALPRTLWEASTQAVSPRATPDTAAQALALVTHLIEYLRLVTLQQDSILFDHETLEELEPQWQPLFSV</sequence>
<feature type="repeat" description="HEAT" evidence="5">
    <location>
        <begin position="103"/>
        <end position="141"/>
    </location>
</feature>
<dbReference type="PANTHER" id="PTHR16056:SF2">
    <property type="entry name" value="TESTIS-EXPRESSED PROTEIN 10"/>
    <property type="match status" value="1"/>
</dbReference>
<dbReference type="AlphaFoldDB" id="A0AAF0EQJ0"/>
<dbReference type="InterPro" id="IPR016024">
    <property type="entry name" value="ARM-type_fold"/>
</dbReference>
<name>A0AAF0EQJ0_9BASI</name>
<evidence type="ECO:0000259" key="8">
    <source>
        <dbReference type="Pfam" id="PF12333"/>
    </source>
</evidence>
<gene>
    <name evidence="9" type="primary">IPI1</name>
    <name evidence="9" type="ORF">MNAN1_004010</name>
</gene>
<comment type="function">
    <text evidence="1 6">Component of the RIX1 complex required for processing of ITS2 sequences from 35S pre-rRNA.</text>
</comment>
<evidence type="ECO:0000256" key="1">
    <source>
        <dbReference type="ARBA" id="ARBA00002355"/>
    </source>
</evidence>
<accession>A0AAF0EQJ0</accession>
<comment type="subunit">
    <text evidence="6">Component of the RIX1 complex.</text>
</comment>
<evidence type="ECO:0000256" key="7">
    <source>
        <dbReference type="SAM" id="MobiDB-lite"/>
    </source>
</evidence>